<dbReference type="Gene3D" id="2.30.30.40">
    <property type="entry name" value="SH3 Domains"/>
    <property type="match status" value="1"/>
</dbReference>
<dbReference type="GO" id="GO:0051015">
    <property type="term" value="F:actin filament binding"/>
    <property type="evidence" value="ECO:0007669"/>
    <property type="project" value="TreeGrafter"/>
</dbReference>
<evidence type="ECO:0000313" key="8">
    <source>
        <dbReference type="WBParaSite" id="PTRK_0000503000.1"/>
    </source>
</evidence>
<feature type="region of interest" description="Disordered" evidence="5">
    <location>
        <begin position="119"/>
        <end position="312"/>
    </location>
</feature>
<feature type="compositionally biased region" description="Basic and acidic residues" evidence="5">
    <location>
        <begin position="167"/>
        <end position="195"/>
    </location>
</feature>
<dbReference type="PANTHER" id="PTHR10829">
    <property type="entry name" value="CORTACTIN AND DREBRIN"/>
    <property type="match status" value="1"/>
</dbReference>
<dbReference type="GO" id="GO:0005886">
    <property type="term" value="C:plasma membrane"/>
    <property type="evidence" value="ECO:0007669"/>
    <property type="project" value="TreeGrafter"/>
</dbReference>
<dbReference type="PROSITE" id="PS50002">
    <property type="entry name" value="SH3"/>
    <property type="match status" value="1"/>
</dbReference>
<dbReference type="InterPro" id="IPR003134">
    <property type="entry name" value="Hs1_Cortactin"/>
</dbReference>
<dbReference type="WBParaSite" id="PTRK_0000503000.1">
    <property type="protein sequence ID" value="PTRK_0000503000.1"/>
    <property type="gene ID" value="PTRK_0000503000"/>
</dbReference>
<sequence>MNRFNAVGRPIIPAKPLIKDEDDWETDPDFVNDVSEKDSRWGSKTVEGSGRLDTFDVNQLRNEVVQADEIIKQKQLAAMPKASDGYGGKFGVQKDRVDNCAVDFSYDGKVEAHVSQKDYKTGFGGKFGVQKDRQDKSAATWEEKFEVPKHESQKDYKHGFGGQFGVQKDRQDKSAVGWDSHEQLQSHESQKDYKKGFGGQFGVQKDRQDKCAVGWDSHEQLQSHESQKDYKKGFGGQFGVQKDRQDKSAVGWDSNQKVEAHESQTDYKQGFGGQFGVQKDRQDKSAVGWDSHEQLQSHESQKDYKKGFDAPKRIGGLSSLKSKFEQFQMGASSDDKVAQEREKRRLEDEALKKRERELAAQREANEALSINVKEEIKEEISNSNNFKSFKAPEVIISPTPKTVTSNHFVQEPKVIQPVSPVAPPPQVVQEPVVVRSQPLVKEEEPYVPAPAPTGNSILVNSLPKRHTDSFDEGSTNDDEWDDNKVESLITKVPAPSYSIPEDNMIKEQIYNIDPPVPIPSMMNNGVTAIALFEYEKQDEDEIGFEADEVITNIEKVDVGWWRGTCKGQTGLFPANYVKEQ</sequence>
<feature type="compositionally biased region" description="Basic and acidic residues" evidence="5">
    <location>
        <begin position="333"/>
        <end position="351"/>
    </location>
</feature>
<organism evidence="7 8">
    <name type="scientific">Parastrongyloides trichosuri</name>
    <name type="common">Possum-specific nematode worm</name>
    <dbReference type="NCBI Taxonomy" id="131310"/>
    <lineage>
        <taxon>Eukaryota</taxon>
        <taxon>Metazoa</taxon>
        <taxon>Ecdysozoa</taxon>
        <taxon>Nematoda</taxon>
        <taxon>Chromadorea</taxon>
        <taxon>Rhabditida</taxon>
        <taxon>Tylenchina</taxon>
        <taxon>Panagrolaimomorpha</taxon>
        <taxon>Strongyloidoidea</taxon>
        <taxon>Strongyloididae</taxon>
        <taxon>Parastrongyloides</taxon>
    </lineage>
</organism>
<feature type="compositionally biased region" description="Basic and acidic residues" evidence="5">
    <location>
        <begin position="256"/>
        <end position="265"/>
    </location>
</feature>
<evidence type="ECO:0000256" key="1">
    <source>
        <dbReference type="ARBA" id="ARBA00022443"/>
    </source>
</evidence>
<dbReference type="GO" id="GO:0030864">
    <property type="term" value="C:cortical actin cytoskeleton"/>
    <property type="evidence" value="ECO:0007669"/>
    <property type="project" value="TreeGrafter"/>
</dbReference>
<feature type="region of interest" description="Disordered" evidence="5">
    <location>
        <begin position="325"/>
        <end position="351"/>
    </location>
</feature>
<dbReference type="AlphaFoldDB" id="A0A0N4ZBX4"/>
<accession>A0A0N4ZBX4</accession>
<protein>
    <submittedName>
        <fullName evidence="8">SH3 domain-containing protein</fullName>
    </submittedName>
</protein>
<feature type="compositionally biased region" description="Basic and acidic residues" evidence="5">
    <location>
        <begin position="278"/>
        <end position="312"/>
    </location>
</feature>
<feature type="compositionally biased region" description="Basic and acidic residues" evidence="5">
    <location>
        <begin position="204"/>
        <end position="232"/>
    </location>
</feature>
<evidence type="ECO:0000313" key="7">
    <source>
        <dbReference type="Proteomes" id="UP000038045"/>
    </source>
</evidence>
<dbReference type="PANTHER" id="PTHR10829:SF23">
    <property type="entry name" value="CORTACTIN, ISOFORM A"/>
    <property type="match status" value="1"/>
</dbReference>
<evidence type="ECO:0000256" key="5">
    <source>
        <dbReference type="SAM" id="MobiDB-lite"/>
    </source>
</evidence>
<dbReference type="SMART" id="SM00326">
    <property type="entry name" value="SH3"/>
    <property type="match status" value="1"/>
</dbReference>
<dbReference type="InterPro" id="IPR001452">
    <property type="entry name" value="SH3_domain"/>
</dbReference>
<feature type="compositionally biased region" description="Basic and acidic residues" evidence="5">
    <location>
        <begin position="129"/>
        <end position="158"/>
    </location>
</feature>
<dbReference type="Pfam" id="PF00018">
    <property type="entry name" value="SH3_1"/>
    <property type="match status" value="1"/>
</dbReference>
<dbReference type="GO" id="GO:0030833">
    <property type="term" value="P:regulation of actin filament polymerization"/>
    <property type="evidence" value="ECO:0007669"/>
    <property type="project" value="TreeGrafter"/>
</dbReference>
<dbReference type="STRING" id="131310.A0A0N4ZBX4"/>
<evidence type="ECO:0000259" key="6">
    <source>
        <dbReference type="PROSITE" id="PS50002"/>
    </source>
</evidence>
<evidence type="ECO:0000256" key="2">
    <source>
        <dbReference type="ARBA" id="ARBA00022553"/>
    </source>
</evidence>
<proteinExistence type="predicted"/>
<keyword evidence="1 4" id="KW-0728">SH3 domain</keyword>
<dbReference type="Proteomes" id="UP000038045">
    <property type="component" value="Unplaced"/>
</dbReference>
<dbReference type="PROSITE" id="PS51090">
    <property type="entry name" value="CORTACTIN"/>
    <property type="match status" value="6"/>
</dbReference>
<dbReference type="GO" id="GO:0005884">
    <property type="term" value="C:actin filament"/>
    <property type="evidence" value="ECO:0007669"/>
    <property type="project" value="TreeGrafter"/>
</dbReference>
<evidence type="ECO:0000256" key="4">
    <source>
        <dbReference type="PROSITE-ProRule" id="PRU00192"/>
    </source>
</evidence>
<dbReference type="InterPro" id="IPR036028">
    <property type="entry name" value="SH3-like_dom_sf"/>
</dbReference>
<name>A0A0N4ZBX4_PARTI</name>
<dbReference type="PRINTS" id="PR00452">
    <property type="entry name" value="SH3DOMAIN"/>
</dbReference>
<dbReference type="SUPFAM" id="SSF50044">
    <property type="entry name" value="SH3-domain"/>
    <property type="match status" value="1"/>
</dbReference>
<evidence type="ECO:0000256" key="3">
    <source>
        <dbReference type="ARBA" id="ARBA00022737"/>
    </source>
</evidence>
<keyword evidence="3" id="KW-0677">Repeat</keyword>
<keyword evidence="7" id="KW-1185">Reference proteome</keyword>
<dbReference type="GO" id="GO:0030427">
    <property type="term" value="C:site of polarized growth"/>
    <property type="evidence" value="ECO:0007669"/>
    <property type="project" value="TreeGrafter"/>
</dbReference>
<dbReference type="GO" id="GO:0016477">
    <property type="term" value="P:cell migration"/>
    <property type="evidence" value="ECO:0007669"/>
    <property type="project" value="TreeGrafter"/>
</dbReference>
<dbReference type="Pfam" id="PF02218">
    <property type="entry name" value="HS1_rep"/>
    <property type="match status" value="6"/>
</dbReference>
<feature type="domain" description="SH3" evidence="6">
    <location>
        <begin position="523"/>
        <end position="580"/>
    </location>
</feature>
<keyword evidence="2" id="KW-0597">Phosphoprotein</keyword>
<reference evidence="8" key="1">
    <citation type="submission" date="2017-02" db="UniProtKB">
        <authorList>
            <consortium name="WormBaseParasite"/>
        </authorList>
    </citation>
    <scope>IDENTIFICATION</scope>
</reference>